<organism evidence="1">
    <name type="scientific">Rhizophora mucronata</name>
    <name type="common">Asiatic mangrove</name>
    <dbReference type="NCBI Taxonomy" id="61149"/>
    <lineage>
        <taxon>Eukaryota</taxon>
        <taxon>Viridiplantae</taxon>
        <taxon>Streptophyta</taxon>
        <taxon>Embryophyta</taxon>
        <taxon>Tracheophyta</taxon>
        <taxon>Spermatophyta</taxon>
        <taxon>Magnoliopsida</taxon>
        <taxon>eudicotyledons</taxon>
        <taxon>Gunneridae</taxon>
        <taxon>Pentapetalae</taxon>
        <taxon>rosids</taxon>
        <taxon>fabids</taxon>
        <taxon>Malpighiales</taxon>
        <taxon>Rhizophoraceae</taxon>
        <taxon>Rhizophora</taxon>
    </lineage>
</organism>
<name>A0A2P2P4R1_RHIMU</name>
<protein>
    <submittedName>
        <fullName evidence="1">Uncharacterized protein</fullName>
    </submittedName>
</protein>
<reference evidence="1" key="1">
    <citation type="submission" date="2018-02" db="EMBL/GenBank/DDBJ databases">
        <title>Rhizophora mucronata_Transcriptome.</title>
        <authorList>
            <person name="Meera S.P."/>
            <person name="Sreeshan A."/>
            <person name="Augustine A."/>
        </authorList>
    </citation>
    <scope>NUCLEOTIDE SEQUENCE</scope>
    <source>
        <tissue evidence="1">Leaf</tissue>
    </source>
</reference>
<dbReference type="EMBL" id="GGEC01069226">
    <property type="protein sequence ID" value="MBX49710.1"/>
    <property type="molecule type" value="Transcribed_RNA"/>
</dbReference>
<sequence>MAMPSVSQFCFQQNSIFASAC</sequence>
<evidence type="ECO:0000313" key="1">
    <source>
        <dbReference type="EMBL" id="MBX49710.1"/>
    </source>
</evidence>
<proteinExistence type="predicted"/>
<dbReference type="AlphaFoldDB" id="A0A2P2P4R1"/>
<accession>A0A2P2P4R1</accession>